<proteinExistence type="predicted"/>
<protein>
    <recommendedName>
        <fullName evidence="5">Pilus assembly protein PilZ</fullName>
    </recommendedName>
</protein>
<evidence type="ECO:0000313" key="4">
    <source>
        <dbReference type="Proteomes" id="UP000030403"/>
    </source>
</evidence>
<dbReference type="eggNOG" id="COG5581">
    <property type="taxonomic scope" value="Bacteria"/>
</dbReference>
<dbReference type="AlphaFoldDB" id="A0A0A5FXY6"/>
<accession>A0A0A5FXY6</accession>
<dbReference type="Pfam" id="PF12945">
    <property type="entry name" value="PilZNR"/>
    <property type="match status" value="1"/>
</dbReference>
<evidence type="ECO:0000313" key="3">
    <source>
        <dbReference type="EMBL" id="KGX84654.1"/>
    </source>
</evidence>
<reference evidence="3 4" key="1">
    <citation type="submission" date="2013-08" db="EMBL/GenBank/DDBJ databases">
        <authorList>
            <person name="Huang J."/>
            <person name="Wang G."/>
        </authorList>
    </citation>
    <scope>NUCLEOTIDE SEQUENCE [LARGE SCALE GENOMIC DNA]</scope>
    <source>
        <strain evidence="3 4">BH030004</strain>
    </source>
</reference>
<feature type="domain" description="PilZ" evidence="1">
    <location>
        <begin position="100"/>
        <end position="210"/>
    </location>
</feature>
<dbReference type="RefSeq" id="WP_027446794.1">
    <property type="nucleotide sequence ID" value="NZ_AULJ01000041.1"/>
</dbReference>
<dbReference type="InterPro" id="IPR009926">
    <property type="entry name" value="T3SS_YcgR_PilZN"/>
</dbReference>
<dbReference type="GO" id="GO:0035438">
    <property type="term" value="F:cyclic-di-GMP binding"/>
    <property type="evidence" value="ECO:0007669"/>
    <property type="project" value="InterPro"/>
</dbReference>
<dbReference type="Pfam" id="PF07238">
    <property type="entry name" value="PilZ"/>
    <property type="match status" value="1"/>
</dbReference>
<dbReference type="STRING" id="1385511.GCA_000425225_03176"/>
<dbReference type="EMBL" id="AVPF01000051">
    <property type="protein sequence ID" value="KGX84654.1"/>
    <property type="molecule type" value="Genomic_DNA"/>
</dbReference>
<dbReference type="Gene3D" id="2.40.10.220">
    <property type="entry name" value="predicted glycosyltransferase like domains"/>
    <property type="match status" value="1"/>
</dbReference>
<dbReference type="InterPro" id="IPR009875">
    <property type="entry name" value="PilZ_domain"/>
</dbReference>
<dbReference type="OrthoDB" id="1951449at2"/>
<organism evidence="3 4">
    <name type="scientific">Pontibacillus marinus BH030004 = DSM 16465</name>
    <dbReference type="NCBI Taxonomy" id="1385511"/>
    <lineage>
        <taxon>Bacteria</taxon>
        <taxon>Bacillati</taxon>
        <taxon>Bacillota</taxon>
        <taxon>Bacilli</taxon>
        <taxon>Bacillales</taxon>
        <taxon>Bacillaceae</taxon>
        <taxon>Pontibacillus</taxon>
    </lineage>
</organism>
<comment type="caution">
    <text evidence="3">The sequence shown here is derived from an EMBL/GenBank/DDBJ whole genome shotgun (WGS) entry which is preliminary data.</text>
</comment>
<feature type="domain" description="Type III secretion system flagellar brake protein YcgR PilZN" evidence="2">
    <location>
        <begin position="3"/>
        <end position="91"/>
    </location>
</feature>
<keyword evidence="4" id="KW-1185">Reference proteome</keyword>
<evidence type="ECO:0000259" key="2">
    <source>
        <dbReference type="Pfam" id="PF12945"/>
    </source>
</evidence>
<gene>
    <name evidence="3" type="ORF">N783_16345</name>
</gene>
<dbReference type="SUPFAM" id="SSF141371">
    <property type="entry name" value="PilZ domain-like"/>
    <property type="match status" value="1"/>
</dbReference>
<evidence type="ECO:0000259" key="1">
    <source>
        <dbReference type="Pfam" id="PF07238"/>
    </source>
</evidence>
<sequence>MLKIGMPITLELKHSDQEEPEVFRCKLVEYHDDVLYIDYPVNQTTGKTGFFFEGTQFKATFVGKDESVYVFETEVRGRKKLNIPVLALHFPGKEQILRIQRRQYVRVETAVDVSVHPSTGSGPSFTSTTVDISGGGAAVISSPNLEVEEEDRIEVWFVIPLASGETQYIQTLSRVVRVWKGNAKERDKLSLEFDEIDENDRQIIIRFCFERQLANRRRSVL</sequence>
<evidence type="ECO:0008006" key="5">
    <source>
        <dbReference type="Google" id="ProtNLM"/>
    </source>
</evidence>
<dbReference type="Proteomes" id="UP000030403">
    <property type="component" value="Unassembled WGS sequence"/>
</dbReference>
<name>A0A0A5FXY6_9BACI</name>